<proteinExistence type="predicted"/>
<gene>
    <name evidence="1" type="ORF">H6G03_02300</name>
</gene>
<dbReference type="AlphaFoldDB" id="A0A926VCD1"/>
<keyword evidence="2" id="KW-1185">Reference proteome</keyword>
<sequence>MDDKTARNFLIAQGTALLTQRNPDDLLVRLRSGKSPVPGQLTSILLALKIAFDALKEETHLDRELVYAIHQLCFESRQLYDAGLRSGVEWPPMLNEDLNRIAIAVRSIFAGTWQ</sequence>
<dbReference type="Proteomes" id="UP000641646">
    <property type="component" value="Unassembled WGS sequence"/>
</dbReference>
<name>A0A926VCD1_9CYAN</name>
<evidence type="ECO:0000313" key="1">
    <source>
        <dbReference type="EMBL" id="MBD2179954.1"/>
    </source>
</evidence>
<comment type="caution">
    <text evidence="1">The sequence shown here is derived from an EMBL/GenBank/DDBJ whole genome shotgun (WGS) entry which is preliminary data.</text>
</comment>
<accession>A0A926VCD1</accession>
<protein>
    <submittedName>
        <fullName evidence="1">Dethiobiotin synthetase</fullName>
    </submittedName>
</protein>
<organism evidence="1 2">
    <name type="scientific">Aerosakkonema funiforme FACHB-1375</name>
    <dbReference type="NCBI Taxonomy" id="2949571"/>
    <lineage>
        <taxon>Bacteria</taxon>
        <taxon>Bacillati</taxon>
        <taxon>Cyanobacteriota</taxon>
        <taxon>Cyanophyceae</taxon>
        <taxon>Oscillatoriophycideae</taxon>
        <taxon>Aerosakkonematales</taxon>
        <taxon>Aerosakkonemataceae</taxon>
        <taxon>Aerosakkonema</taxon>
    </lineage>
</organism>
<dbReference type="RefSeq" id="WP_190461657.1">
    <property type="nucleotide sequence ID" value="NZ_JACJPW010000003.1"/>
</dbReference>
<dbReference type="EMBL" id="JACJPW010000003">
    <property type="protein sequence ID" value="MBD2179954.1"/>
    <property type="molecule type" value="Genomic_DNA"/>
</dbReference>
<reference evidence="1" key="1">
    <citation type="journal article" date="2015" name="ISME J.">
        <title>Draft Genome Sequence of Streptomyces incarnatus NRRL8089, which Produces the Nucleoside Antibiotic Sinefungin.</title>
        <authorList>
            <person name="Oshima K."/>
            <person name="Hattori M."/>
            <person name="Shimizu H."/>
            <person name="Fukuda K."/>
            <person name="Nemoto M."/>
            <person name="Inagaki K."/>
            <person name="Tamura T."/>
        </authorList>
    </citation>
    <scope>NUCLEOTIDE SEQUENCE</scope>
    <source>
        <strain evidence="1">FACHB-1375</strain>
    </source>
</reference>
<reference evidence="1" key="2">
    <citation type="submission" date="2020-08" db="EMBL/GenBank/DDBJ databases">
        <authorList>
            <person name="Chen M."/>
            <person name="Teng W."/>
            <person name="Zhao L."/>
            <person name="Hu C."/>
            <person name="Zhou Y."/>
            <person name="Han B."/>
            <person name="Song L."/>
            <person name="Shu W."/>
        </authorList>
    </citation>
    <scope>NUCLEOTIDE SEQUENCE</scope>
    <source>
        <strain evidence="1">FACHB-1375</strain>
    </source>
</reference>
<evidence type="ECO:0000313" key="2">
    <source>
        <dbReference type="Proteomes" id="UP000641646"/>
    </source>
</evidence>